<comment type="cofactor">
    <cofactor evidence="1 13">
        <name>heme</name>
        <dbReference type="ChEBI" id="CHEBI:30413"/>
    </cofactor>
</comment>
<evidence type="ECO:0000256" key="11">
    <source>
        <dbReference type="ARBA" id="ARBA00023033"/>
    </source>
</evidence>
<evidence type="ECO:0000256" key="15">
    <source>
        <dbReference type="SAM" id="Phobius"/>
    </source>
</evidence>
<dbReference type="PANTHER" id="PTHR24292">
    <property type="entry name" value="CYTOCHROME P450"/>
    <property type="match status" value="1"/>
</dbReference>
<comment type="subcellular location">
    <subcellularLocation>
        <location evidence="3">Endoplasmic reticulum membrane</location>
        <topology evidence="3">Peripheral membrane protein</topology>
    </subcellularLocation>
    <subcellularLocation>
        <location evidence="2">Microsome membrane</location>
        <topology evidence="2">Peripheral membrane protein</topology>
    </subcellularLocation>
</comment>
<gene>
    <name evidence="16" type="primary">CYP6BE1</name>
</gene>
<sequence>MSLSTWFVPEIVSVVIFGTIALYVYYKFFIFNFWRKKGVFYMEPTFPTGNITALIFGTKSQADYVKDIYDRNKKHRAFGIYMFQKPFLVVNDPSLIRIVLTKDFMNFHDRGVFCNEKTDPLSGQLFQLPGKKWRTLRVKLTPTFTSGKIKTMFFILKESADRLGKFLDEQGKIRGIIDVKDVYGKYSIDIIMSAAFGINVNSFRDPNNEFNYWGKKVFEPNIFWNAIVIWAPHILDKLSMPFTDRGVSNFFIKMFEDTVNYRDANNIERKDFLNLLMQLMKNGYVDVDEDSDEKDVTKKTETKLTMLEAAAQAYVFYLAGFETSSTTVTFCLYELAKHQDMQDKLREEIRTVIQKHGELTYDAVNEMTYLHKVISETLRKYPPLVMLNRICTEEIQIETTDIRIPTGTSVMIPVYGLHRDPDIYPDPDKFDPERFSEENIKTRHPYAYLPFGEGPRICIGLRFGLIQSKVAIISSLLRSKFKLAPNTPTTLEMKEGSLVLMAKGGVHLTIEPVQ</sequence>
<dbReference type="GO" id="GO:0020037">
    <property type="term" value="F:heme binding"/>
    <property type="evidence" value="ECO:0007669"/>
    <property type="project" value="InterPro"/>
</dbReference>
<dbReference type="InterPro" id="IPR050476">
    <property type="entry name" value="Insect_CytP450_Detox"/>
</dbReference>
<dbReference type="InterPro" id="IPR017972">
    <property type="entry name" value="Cyt_P450_CS"/>
</dbReference>
<dbReference type="GO" id="GO:0005789">
    <property type="term" value="C:endoplasmic reticulum membrane"/>
    <property type="evidence" value="ECO:0007669"/>
    <property type="project" value="UniProtKB-SubCell"/>
</dbReference>
<dbReference type="PRINTS" id="PR00464">
    <property type="entry name" value="EP450II"/>
</dbReference>
<keyword evidence="11 14" id="KW-0503">Monooxygenase</keyword>
<dbReference type="PROSITE" id="PS00086">
    <property type="entry name" value="CYTOCHROME_P450"/>
    <property type="match status" value="1"/>
</dbReference>
<keyword evidence="12 15" id="KW-0472">Membrane</keyword>
<dbReference type="GO" id="GO:0016712">
    <property type="term" value="F:oxidoreductase activity, acting on paired donors, with incorporation or reduction of molecular oxygen, reduced flavin or flavoprotein as one donor, and incorporation of one atom of oxygen"/>
    <property type="evidence" value="ECO:0007669"/>
    <property type="project" value="InterPro"/>
</dbReference>
<evidence type="ECO:0000256" key="10">
    <source>
        <dbReference type="ARBA" id="ARBA00023004"/>
    </source>
</evidence>
<dbReference type="Pfam" id="PF00067">
    <property type="entry name" value="p450"/>
    <property type="match status" value="1"/>
</dbReference>
<accession>A0A411K6X1</accession>
<dbReference type="AlphaFoldDB" id="A0A411K6X1"/>
<feature type="binding site" description="axial binding residue" evidence="13">
    <location>
        <position position="458"/>
    </location>
    <ligand>
        <name>heme</name>
        <dbReference type="ChEBI" id="CHEBI:30413"/>
    </ligand>
    <ligandPart>
        <name>Fe</name>
        <dbReference type="ChEBI" id="CHEBI:18248"/>
    </ligandPart>
</feature>
<comment type="similarity">
    <text evidence="4 14">Belongs to the cytochrome P450 family.</text>
</comment>
<name>A0A411K6X1_OSMRU</name>
<keyword evidence="9 14" id="KW-0560">Oxidoreductase</keyword>
<evidence type="ECO:0000313" key="16">
    <source>
        <dbReference type="EMBL" id="QBC73091.1"/>
    </source>
</evidence>
<dbReference type="Gene3D" id="1.10.630.10">
    <property type="entry name" value="Cytochrome P450"/>
    <property type="match status" value="1"/>
</dbReference>
<proteinExistence type="evidence at transcript level"/>
<evidence type="ECO:0000256" key="2">
    <source>
        <dbReference type="ARBA" id="ARBA00004174"/>
    </source>
</evidence>
<keyword evidence="7" id="KW-0256">Endoplasmic reticulum</keyword>
<evidence type="ECO:0000256" key="3">
    <source>
        <dbReference type="ARBA" id="ARBA00004406"/>
    </source>
</evidence>
<dbReference type="GO" id="GO:0005506">
    <property type="term" value="F:iron ion binding"/>
    <property type="evidence" value="ECO:0007669"/>
    <property type="project" value="InterPro"/>
</dbReference>
<evidence type="ECO:0000256" key="9">
    <source>
        <dbReference type="ARBA" id="ARBA00023002"/>
    </source>
</evidence>
<dbReference type="InterPro" id="IPR008072">
    <property type="entry name" value="Cyt_P450_E_CYP3A"/>
</dbReference>
<keyword evidence="15" id="KW-0812">Transmembrane</keyword>
<dbReference type="InterPro" id="IPR002402">
    <property type="entry name" value="Cyt_P450_E_grp-II"/>
</dbReference>
<evidence type="ECO:0000256" key="4">
    <source>
        <dbReference type="ARBA" id="ARBA00010617"/>
    </source>
</evidence>
<keyword evidence="15" id="KW-1133">Transmembrane helix</keyword>
<dbReference type="InterPro" id="IPR001128">
    <property type="entry name" value="Cyt_P450"/>
</dbReference>
<evidence type="ECO:0000256" key="13">
    <source>
        <dbReference type="PIRSR" id="PIRSR602402-1"/>
    </source>
</evidence>
<reference evidence="16" key="1">
    <citation type="journal article" date="2019" name="PLoS Genet.">
        <title>Genomic insights into neonicotinoid sensitivity in the solitary bee Osmia bicornis.</title>
        <authorList>
            <person name="Beadle K."/>
            <person name="Singh K.S."/>
            <person name="Troczka B.J."/>
            <person name="Randall E."/>
            <person name="Zaworra M."/>
            <person name="Zimmer C.T."/>
            <person name="Hayward A."/>
            <person name="Reid R."/>
            <person name="Kor L."/>
            <person name="Kohler M."/>
            <person name="Buer B."/>
            <person name="Nelson D.R."/>
            <person name="Williamson M.S."/>
            <person name="Davies T.G."/>
            <person name="Field L.M."/>
            <person name="Nauen R."/>
            <person name="Bass C."/>
        </authorList>
    </citation>
    <scope>NUCLEOTIDE SEQUENCE</scope>
</reference>
<keyword evidence="10 13" id="KW-0408">Iron</keyword>
<evidence type="ECO:0000256" key="6">
    <source>
        <dbReference type="ARBA" id="ARBA00022723"/>
    </source>
</evidence>
<dbReference type="SUPFAM" id="SSF48264">
    <property type="entry name" value="Cytochrome P450"/>
    <property type="match status" value="1"/>
</dbReference>
<dbReference type="PRINTS" id="PR00385">
    <property type="entry name" value="P450"/>
</dbReference>
<evidence type="ECO:0000256" key="8">
    <source>
        <dbReference type="ARBA" id="ARBA00022848"/>
    </source>
</evidence>
<dbReference type="CDD" id="cd11056">
    <property type="entry name" value="CYP6-like"/>
    <property type="match status" value="1"/>
</dbReference>
<dbReference type="EMBL" id="MH500616">
    <property type="protein sequence ID" value="QBC73091.1"/>
    <property type="molecule type" value="mRNA"/>
</dbReference>
<dbReference type="InterPro" id="IPR036396">
    <property type="entry name" value="Cyt_P450_sf"/>
</dbReference>
<evidence type="ECO:0000256" key="1">
    <source>
        <dbReference type="ARBA" id="ARBA00001971"/>
    </source>
</evidence>
<keyword evidence="6 13" id="KW-0479">Metal-binding</keyword>
<evidence type="ECO:0000256" key="12">
    <source>
        <dbReference type="ARBA" id="ARBA00023136"/>
    </source>
</evidence>
<evidence type="ECO:0000256" key="5">
    <source>
        <dbReference type="ARBA" id="ARBA00022617"/>
    </source>
</evidence>
<organism evidence="16">
    <name type="scientific">Osmia rufa</name>
    <name type="common">Red mason bee</name>
    <dbReference type="NCBI Taxonomy" id="1437190"/>
    <lineage>
        <taxon>Eukaryota</taxon>
        <taxon>Metazoa</taxon>
        <taxon>Ecdysozoa</taxon>
        <taxon>Arthropoda</taxon>
        <taxon>Hexapoda</taxon>
        <taxon>Insecta</taxon>
        <taxon>Pterygota</taxon>
        <taxon>Neoptera</taxon>
        <taxon>Endopterygota</taxon>
        <taxon>Hymenoptera</taxon>
        <taxon>Apocrita</taxon>
        <taxon>Aculeata</taxon>
        <taxon>Apoidea</taxon>
        <taxon>Anthophila</taxon>
        <taxon>Megachilidae</taxon>
        <taxon>Megachilinae</taxon>
        <taxon>Osmia</taxon>
    </lineage>
</organism>
<protein>
    <submittedName>
        <fullName evidence="16">Cytochrome P450 mono-oxygenase</fullName>
    </submittedName>
</protein>
<evidence type="ECO:0000256" key="7">
    <source>
        <dbReference type="ARBA" id="ARBA00022824"/>
    </source>
</evidence>
<keyword evidence="8" id="KW-0492">Microsome</keyword>
<evidence type="ECO:0000256" key="14">
    <source>
        <dbReference type="RuleBase" id="RU000461"/>
    </source>
</evidence>
<dbReference type="PANTHER" id="PTHR24292:SF100">
    <property type="entry name" value="CYTOCHROME P450 6A16, ISOFORM B-RELATED"/>
    <property type="match status" value="1"/>
</dbReference>
<keyword evidence="5 13" id="KW-0349">Heme</keyword>
<dbReference type="FunFam" id="1.10.630.10:FF:000042">
    <property type="entry name" value="Cytochrome P450"/>
    <property type="match status" value="1"/>
</dbReference>
<feature type="transmembrane region" description="Helical" evidence="15">
    <location>
        <begin position="6"/>
        <end position="26"/>
    </location>
</feature>
<dbReference type="PRINTS" id="PR01689">
    <property type="entry name" value="EP450IICYP3A"/>
</dbReference>